<keyword evidence="10" id="KW-0325">Glycoprotein</keyword>
<keyword evidence="3" id="KW-1003">Cell membrane</keyword>
<dbReference type="PROSITE" id="PS51450">
    <property type="entry name" value="LRR"/>
    <property type="match status" value="1"/>
</dbReference>
<name>A0A803LVG1_CHEQI</name>
<reference evidence="11" key="1">
    <citation type="journal article" date="2017" name="Nature">
        <title>The genome of Chenopodium quinoa.</title>
        <authorList>
            <person name="Jarvis D.E."/>
            <person name="Ho Y.S."/>
            <person name="Lightfoot D.J."/>
            <person name="Schmoeckel S.M."/>
            <person name="Li B."/>
            <person name="Borm T.J.A."/>
            <person name="Ohyanagi H."/>
            <person name="Mineta K."/>
            <person name="Michell C.T."/>
            <person name="Saber N."/>
            <person name="Kharbatia N.M."/>
            <person name="Rupper R.R."/>
            <person name="Sharp A.R."/>
            <person name="Dally N."/>
            <person name="Boughton B.A."/>
            <person name="Woo Y.H."/>
            <person name="Gao G."/>
            <person name="Schijlen E.G.W.M."/>
            <person name="Guo X."/>
            <person name="Momin A.A."/>
            <person name="Negrao S."/>
            <person name="Al-Babili S."/>
            <person name="Gehring C."/>
            <person name="Roessner U."/>
            <person name="Jung C."/>
            <person name="Murphy K."/>
            <person name="Arold S.T."/>
            <person name="Gojobori T."/>
            <person name="van der Linden C.G."/>
            <person name="van Loo E.N."/>
            <person name="Jellen E.N."/>
            <person name="Maughan P.J."/>
            <person name="Tester M."/>
        </authorList>
    </citation>
    <scope>NUCLEOTIDE SEQUENCE [LARGE SCALE GENOMIC DNA]</scope>
    <source>
        <strain evidence="11">cv. PI 614886</strain>
    </source>
</reference>
<evidence type="ECO:0000256" key="9">
    <source>
        <dbReference type="ARBA" id="ARBA00023170"/>
    </source>
</evidence>
<dbReference type="EnsemblPlants" id="AUR62019462-RA">
    <property type="protein sequence ID" value="AUR62019462-RA:cds"/>
    <property type="gene ID" value="AUR62019462"/>
</dbReference>
<dbReference type="Pfam" id="PF13855">
    <property type="entry name" value="LRR_8"/>
    <property type="match status" value="1"/>
</dbReference>
<comment type="similarity">
    <text evidence="2">Belongs to the RLP family.</text>
</comment>
<dbReference type="Gramene" id="AUR62019462-RA">
    <property type="protein sequence ID" value="AUR62019462-RA:cds"/>
    <property type="gene ID" value="AUR62019462"/>
</dbReference>
<evidence type="ECO:0000256" key="2">
    <source>
        <dbReference type="ARBA" id="ARBA00009592"/>
    </source>
</evidence>
<organism evidence="11 12">
    <name type="scientific">Chenopodium quinoa</name>
    <name type="common">Quinoa</name>
    <dbReference type="NCBI Taxonomy" id="63459"/>
    <lineage>
        <taxon>Eukaryota</taxon>
        <taxon>Viridiplantae</taxon>
        <taxon>Streptophyta</taxon>
        <taxon>Embryophyta</taxon>
        <taxon>Tracheophyta</taxon>
        <taxon>Spermatophyta</taxon>
        <taxon>Magnoliopsida</taxon>
        <taxon>eudicotyledons</taxon>
        <taxon>Gunneridae</taxon>
        <taxon>Pentapetalae</taxon>
        <taxon>Caryophyllales</taxon>
        <taxon>Chenopodiaceae</taxon>
        <taxon>Chenopodioideae</taxon>
        <taxon>Atripliceae</taxon>
        <taxon>Chenopodium</taxon>
    </lineage>
</organism>
<keyword evidence="5" id="KW-0812">Transmembrane</keyword>
<dbReference type="PRINTS" id="PR00019">
    <property type="entry name" value="LEURICHRPT"/>
</dbReference>
<evidence type="ECO:0000256" key="10">
    <source>
        <dbReference type="ARBA" id="ARBA00023180"/>
    </source>
</evidence>
<keyword evidence="6" id="KW-0677">Repeat</keyword>
<evidence type="ECO:0000256" key="7">
    <source>
        <dbReference type="ARBA" id="ARBA00022989"/>
    </source>
</evidence>
<dbReference type="FunFam" id="3.80.10.10:FF:000111">
    <property type="entry name" value="LRR receptor-like serine/threonine-protein kinase ERECTA"/>
    <property type="match status" value="1"/>
</dbReference>
<evidence type="ECO:0000256" key="8">
    <source>
        <dbReference type="ARBA" id="ARBA00023136"/>
    </source>
</evidence>
<dbReference type="PANTHER" id="PTHR27004:SF203">
    <property type="entry name" value="LEUCINE-RICH REPEAT-CONTAINING N-TERMINAL PLANT-TYPE DOMAIN-CONTAINING PROTEIN"/>
    <property type="match status" value="1"/>
</dbReference>
<proteinExistence type="inferred from homology"/>
<dbReference type="InterPro" id="IPR001611">
    <property type="entry name" value="Leu-rich_rpt"/>
</dbReference>
<dbReference type="InterPro" id="IPR032675">
    <property type="entry name" value="LRR_dom_sf"/>
</dbReference>
<dbReference type="AlphaFoldDB" id="A0A803LVG1"/>
<keyword evidence="7" id="KW-1133">Transmembrane helix</keyword>
<sequence length="201" mass="21883">MQLKSLISSSYFPSNPFTFNSIPLYVKRDHSPSSLQYNKISGFPSSIYLSNNRFNGTIPSAIGRLKQLHVLDLSRNDITGNIPDKLSGLQNLEVLDLSFNDLQGSIPSSLNSLTFLSKFSVAHNHLQGEIPTGVQFQSFPTSSFEDNSNLCGSTQASPCTIADNVSGGQDVSSGSNNKFCLSCIFRMLSTAGNHDLLGRWP</sequence>
<accession>A0A803LVG1</accession>
<dbReference type="OMA" id="CIMISSE"/>
<dbReference type="SUPFAM" id="SSF52058">
    <property type="entry name" value="L domain-like"/>
    <property type="match status" value="1"/>
</dbReference>
<evidence type="ECO:0000313" key="11">
    <source>
        <dbReference type="EnsemblPlants" id="AUR62019462-RA:cds"/>
    </source>
</evidence>
<evidence type="ECO:0000256" key="3">
    <source>
        <dbReference type="ARBA" id="ARBA00022475"/>
    </source>
</evidence>
<dbReference type="PANTHER" id="PTHR27004">
    <property type="entry name" value="RECEPTOR-LIKE PROTEIN 12 ISOFORM X1"/>
    <property type="match status" value="1"/>
</dbReference>
<keyword evidence="4" id="KW-0433">Leucine-rich repeat</keyword>
<dbReference type="Proteomes" id="UP000596660">
    <property type="component" value="Unplaced"/>
</dbReference>
<reference evidence="11" key="2">
    <citation type="submission" date="2021-03" db="UniProtKB">
        <authorList>
            <consortium name="EnsemblPlants"/>
        </authorList>
    </citation>
    <scope>IDENTIFICATION</scope>
</reference>
<dbReference type="GO" id="GO:0005886">
    <property type="term" value="C:plasma membrane"/>
    <property type="evidence" value="ECO:0007669"/>
    <property type="project" value="UniProtKB-SubCell"/>
</dbReference>
<evidence type="ECO:0000256" key="1">
    <source>
        <dbReference type="ARBA" id="ARBA00004251"/>
    </source>
</evidence>
<dbReference type="Gene3D" id="3.80.10.10">
    <property type="entry name" value="Ribonuclease Inhibitor"/>
    <property type="match status" value="1"/>
</dbReference>
<evidence type="ECO:0000256" key="4">
    <source>
        <dbReference type="ARBA" id="ARBA00022614"/>
    </source>
</evidence>
<evidence type="ECO:0000256" key="5">
    <source>
        <dbReference type="ARBA" id="ARBA00022692"/>
    </source>
</evidence>
<comment type="subcellular location">
    <subcellularLocation>
        <location evidence="1">Cell membrane</location>
        <topology evidence="1">Single-pass type I membrane protein</topology>
    </subcellularLocation>
</comment>
<protein>
    <submittedName>
        <fullName evidence="11">Uncharacterized protein</fullName>
    </submittedName>
</protein>
<keyword evidence="8" id="KW-0472">Membrane</keyword>
<keyword evidence="12" id="KW-1185">Reference proteome</keyword>
<keyword evidence="9" id="KW-0675">Receptor</keyword>
<evidence type="ECO:0000256" key="6">
    <source>
        <dbReference type="ARBA" id="ARBA00022737"/>
    </source>
</evidence>
<evidence type="ECO:0000313" key="12">
    <source>
        <dbReference type="Proteomes" id="UP000596660"/>
    </source>
</evidence>